<dbReference type="InterPro" id="IPR001451">
    <property type="entry name" value="Hexapep"/>
</dbReference>
<dbReference type="CDD" id="cd04645">
    <property type="entry name" value="LbH_gamma_CA_like"/>
    <property type="match status" value="1"/>
</dbReference>
<gene>
    <name evidence="1" type="ORF">QOZ93_000198</name>
</gene>
<organism evidence="1 2">
    <name type="scientific">Hathewaya limosa</name>
    <name type="common">Clostridium limosum</name>
    <dbReference type="NCBI Taxonomy" id="1536"/>
    <lineage>
        <taxon>Bacteria</taxon>
        <taxon>Bacillati</taxon>
        <taxon>Bacillota</taxon>
        <taxon>Clostridia</taxon>
        <taxon>Eubacteriales</taxon>
        <taxon>Clostridiaceae</taxon>
        <taxon>Hathewaya</taxon>
    </lineage>
</organism>
<dbReference type="Proteomes" id="UP001224418">
    <property type="component" value="Unassembled WGS sequence"/>
</dbReference>
<protein>
    <submittedName>
        <fullName evidence="1">Carbonic anhydrase/acetyltransferase-like protein (Isoleucine patch superfamily)</fullName>
    </submittedName>
</protein>
<keyword evidence="2" id="KW-1185">Reference proteome</keyword>
<dbReference type="Gene3D" id="2.160.10.10">
    <property type="entry name" value="Hexapeptide repeat proteins"/>
    <property type="match status" value="1"/>
</dbReference>
<reference evidence="1 2" key="1">
    <citation type="submission" date="2023-07" db="EMBL/GenBank/DDBJ databases">
        <title>Genomic Encyclopedia of Type Strains, Phase IV (KMG-IV): sequencing the most valuable type-strain genomes for metagenomic binning, comparative biology and taxonomic classification.</title>
        <authorList>
            <person name="Goeker M."/>
        </authorList>
    </citation>
    <scope>NUCLEOTIDE SEQUENCE [LARGE SCALE GENOMIC DNA]</scope>
    <source>
        <strain evidence="1 2">DSM 1400</strain>
    </source>
</reference>
<dbReference type="InterPro" id="IPR047324">
    <property type="entry name" value="LbH_gamma_CA-like"/>
</dbReference>
<comment type="caution">
    <text evidence="1">The sequence shown here is derived from an EMBL/GenBank/DDBJ whole genome shotgun (WGS) entry which is preliminary data.</text>
</comment>
<dbReference type="PANTHER" id="PTHR13061">
    <property type="entry name" value="DYNACTIN SUBUNIT P25"/>
    <property type="match status" value="1"/>
</dbReference>
<evidence type="ECO:0000313" key="2">
    <source>
        <dbReference type="Proteomes" id="UP001224418"/>
    </source>
</evidence>
<sequence>MIKKEFRGINPEIHEDTFIAENAVIIGDVHINKDANIWYGAVLRGDINSITIGEGSNIQENCTVHVGDKEPVTMGKGVTVGHNCIIHGCSIGDYCLIGMGSTILNGAKIGANCLIGAGSLVTGNKEIPEGSLCLGSPAKFIRQLTEEEIGNLKNSAENYIKISKEYK</sequence>
<dbReference type="RefSeq" id="WP_307354776.1">
    <property type="nucleotide sequence ID" value="NZ_BAAACJ010000024.1"/>
</dbReference>
<accession>A0ABU0JRF9</accession>
<dbReference type="SUPFAM" id="SSF51161">
    <property type="entry name" value="Trimeric LpxA-like enzymes"/>
    <property type="match status" value="1"/>
</dbReference>
<name>A0ABU0JRF9_HATLI</name>
<dbReference type="InterPro" id="IPR011004">
    <property type="entry name" value="Trimer_LpxA-like_sf"/>
</dbReference>
<evidence type="ECO:0000313" key="1">
    <source>
        <dbReference type="EMBL" id="MDQ0478497.1"/>
    </source>
</evidence>
<dbReference type="Pfam" id="PF00132">
    <property type="entry name" value="Hexapep"/>
    <property type="match status" value="2"/>
</dbReference>
<proteinExistence type="predicted"/>
<dbReference type="EMBL" id="JAUSWN010000001">
    <property type="protein sequence ID" value="MDQ0478497.1"/>
    <property type="molecule type" value="Genomic_DNA"/>
</dbReference>
<dbReference type="InterPro" id="IPR050484">
    <property type="entry name" value="Transf_Hexapept/Carb_Anhydrase"/>
</dbReference>
<dbReference type="PANTHER" id="PTHR13061:SF29">
    <property type="entry name" value="GAMMA CARBONIC ANHYDRASE-LIKE 1, MITOCHONDRIAL-RELATED"/>
    <property type="match status" value="1"/>
</dbReference>